<dbReference type="AlphaFoldDB" id="A0A1F6W696"/>
<protein>
    <recommendedName>
        <fullName evidence="4">Septum formation initiator</fullName>
    </recommendedName>
</protein>
<dbReference type="EMBL" id="MFUE01000016">
    <property type="protein sequence ID" value="OGI77286.1"/>
    <property type="molecule type" value="Genomic_DNA"/>
</dbReference>
<keyword evidence="1" id="KW-0472">Membrane</keyword>
<reference evidence="2 3" key="1">
    <citation type="journal article" date="2016" name="Nat. Commun.">
        <title>Thousands of microbial genomes shed light on interconnected biogeochemical processes in an aquifer system.</title>
        <authorList>
            <person name="Anantharaman K."/>
            <person name="Brown C.T."/>
            <person name="Hug L.A."/>
            <person name="Sharon I."/>
            <person name="Castelle C.J."/>
            <person name="Probst A.J."/>
            <person name="Thomas B.C."/>
            <person name="Singh A."/>
            <person name="Wilkins M.J."/>
            <person name="Karaoz U."/>
            <person name="Brodie E.L."/>
            <person name="Williams K.H."/>
            <person name="Hubbard S.S."/>
            <person name="Banfield J.F."/>
        </authorList>
    </citation>
    <scope>NUCLEOTIDE SEQUENCE [LARGE SCALE GENOMIC DNA]</scope>
</reference>
<comment type="caution">
    <text evidence="2">The sequence shown here is derived from an EMBL/GenBank/DDBJ whole genome shotgun (WGS) entry which is preliminary data.</text>
</comment>
<dbReference type="STRING" id="1801754.A3D42_03105"/>
<dbReference type="InterPro" id="IPR007060">
    <property type="entry name" value="FtsL/DivIC"/>
</dbReference>
<gene>
    <name evidence="2" type="ORF">A3D42_03105</name>
</gene>
<evidence type="ECO:0000313" key="2">
    <source>
        <dbReference type="EMBL" id="OGI77286.1"/>
    </source>
</evidence>
<feature type="transmembrane region" description="Helical" evidence="1">
    <location>
        <begin position="12"/>
        <end position="35"/>
    </location>
</feature>
<sequence length="125" mass="14872">MRNFQEKKKLKKILGSPAVLLVFFVFLVFFVWVVIRFLGKLFETSKNREIAESRVVELREAREYFFSQIENLKTEKGIEENLREKFPVVKDGEGLIVVVDEKNSEKTKDEKSQNGFLFFIKNWFK</sequence>
<name>A0A1F6W696_9BACT</name>
<organism evidence="2 3">
    <name type="scientific">Candidatus Nomurabacteria bacterium RIFCSPHIGHO2_02_FULL_41_18</name>
    <dbReference type="NCBI Taxonomy" id="1801754"/>
    <lineage>
        <taxon>Bacteria</taxon>
        <taxon>Candidatus Nomuraibacteriota</taxon>
    </lineage>
</organism>
<proteinExistence type="predicted"/>
<dbReference type="Proteomes" id="UP000177777">
    <property type="component" value="Unassembled WGS sequence"/>
</dbReference>
<evidence type="ECO:0000313" key="3">
    <source>
        <dbReference type="Proteomes" id="UP000177777"/>
    </source>
</evidence>
<dbReference type="Pfam" id="PF04977">
    <property type="entry name" value="DivIC"/>
    <property type="match status" value="1"/>
</dbReference>
<keyword evidence="1" id="KW-1133">Transmembrane helix</keyword>
<keyword evidence="1" id="KW-0812">Transmembrane</keyword>
<evidence type="ECO:0008006" key="4">
    <source>
        <dbReference type="Google" id="ProtNLM"/>
    </source>
</evidence>
<evidence type="ECO:0000256" key="1">
    <source>
        <dbReference type="SAM" id="Phobius"/>
    </source>
</evidence>
<accession>A0A1F6W696</accession>